<keyword evidence="3" id="KW-1185">Reference proteome</keyword>
<evidence type="ECO:0000313" key="3">
    <source>
        <dbReference type="Proteomes" id="UP000189462"/>
    </source>
</evidence>
<dbReference type="RefSeq" id="WP_077278235.1">
    <property type="nucleotide sequence ID" value="NZ_MVBK01000035.1"/>
</dbReference>
<protein>
    <recommendedName>
        <fullName evidence="1">Cupin type-2 domain-containing protein</fullName>
    </recommendedName>
</protein>
<dbReference type="STRING" id="108003.B1C78_05995"/>
<evidence type="ECO:0000259" key="1">
    <source>
        <dbReference type="Pfam" id="PF07883"/>
    </source>
</evidence>
<dbReference type="InterPro" id="IPR011051">
    <property type="entry name" value="RmlC_Cupin_sf"/>
</dbReference>
<proteinExistence type="predicted"/>
<organism evidence="2 3">
    <name type="scientific">Thioalkalivibrio denitrificans</name>
    <dbReference type="NCBI Taxonomy" id="108003"/>
    <lineage>
        <taxon>Bacteria</taxon>
        <taxon>Pseudomonadati</taxon>
        <taxon>Pseudomonadota</taxon>
        <taxon>Gammaproteobacteria</taxon>
        <taxon>Chromatiales</taxon>
        <taxon>Ectothiorhodospiraceae</taxon>
        <taxon>Thioalkalivibrio</taxon>
    </lineage>
</organism>
<dbReference type="Pfam" id="PF07883">
    <property type="entry name" value="Cupin_2"/>
    <property type="match status" value="1"/>
</dbReference>
<gene>
    <name evidence="2" type="ORF">B1C78_05995</name>
</gene>
<dbReference type="AlphaFoldDB" id="A0A1V3NKL1"/>
<evidence type="ECO:0000313" key="2">
    <source>
        <dbReference type="EMBL" id="OOG25657.1"/>
    </source>
</evidence>
<reference evidence="2 3" key="1">
    <citation type="submission" date="2017-02" db="EMBL/GenBank/DDBJ databases">
        <title>Genomic diversity within the haloalkaliphilic genus Thioalkalivibrio.</title>
        <authorList>
            <person name="Ahn A.-C."/>
            <person name="Meier-Kolthoff J."/>
            <person name="Overmars L."/>
            <person name="Richter M."/>
            <person name="Woyke T."/>
            <person name="Sorokin D.Y."/>
            <person name="Muyzer G."/>
        </authorList>
    </citation>
    <scope>NUCLEOTIDE SEQUENCE [LARGE SCALE GENOMIC DNA]</scope>
    <source>
        <strain evidence="2 3">ALJD</strain>
    </source>
</reference>
<dbReference type="InterPro" id="IPR014710">
    <property type="entry name" value="RmlC-like_jellyroll"/>
</dbReference>
<feature type="domain" description="Cupin type-2" evidence="1">
    <location>
        <begin position="63"/>
        <end position="97"/>
    </location>
</feature>
<dbReference type="SUPFAM" id="SSF51182">
    <property type="entry name" value="RmlC-like cupins"/>
    <property type="match status" value="1"/>
</dbReference>
<name>A0A1V3NKL1_9GAMM</name>
<dbReference type="OrthoDB" id="1119958at2"/>
<dbReference type="Proteomes" id="UP000189462">
    <property type="component" value="Unassembled WGS sequence"/>
</dbReference>
<comment type="caution">
    <text evidence="2">The sequence shown here is derived from an EMBL/GenBank/DDBJ whole genome shotgun (WGS) entry which is preliminary data.</text>
</comment>
<dbReference type="EMBL" id="MVBK01000035">
    <property type="protein sequence ID" value="OOG25657.1"/>
    <property type="molecule type" value="Genomic_DNA"/>
</dbReference>
<dbReference type="Gene3D" id="2.60.120.10">
    <property type="entry name" value="Jelly Rolls"/>
    <property type="match status" value="1"/>
</dbReference>
<dbReference type="InterPro" id="IPR013096">
    <property type="entry name" value="Cupin_2"/>
</dbReference>
<sequence length="128" mass="14091">MRIARSEVPEVFNVTGAVARQVLGFGDATDYGAMTGEYFSLAAGTDITPLLKGLREDLCQSPHWGYMIQGRLTVTYSDGEQETVRAGDLFYWPPGHTLKVDEDAEIILFSPQVEHCATLNHLKGQLTS</sequence>
<accession>A0A1V3NKL1</accession>